<feature type="domain" description="HTH merR-type" evidence="5">
    <location>
        <begin position="2"/>
        <end position="71"/>
    </location>
</feature>
<dbReference type="PANTHER" id="PTHR30204">
    <property type="entry name" value="REDOX-CYCLING DRUG-SENSING TRANSCRIPTIONAL ACTIVATOR SOXR"/>
    <property type="match status" value="1"/>
</dbReference>
<accession>A0A7G5C5Q8</accession>
<dbReference type="PRINTS" id="PR00040">
    <property type="entry name" value="HTHMERR"/>
</dbReference>
<dbReference type="EMBL" id="CP041969">
    <property type="protein sequence ID" value="QMV44542.1"/>
    <property type="molecule type" value="Genomic_DNA"/>
</dbReference>
<dbReference type="InterPro" id="IPR009061">
    <property type="entry name" value="DNA-bd_dom_put_sf"/>
</dbReference>
<evidence type="ECO:0000256" key="2">
    <source>
        <dbReference type="ARBA" id="ARBA00023015"/>
    </source>
</evidence>
<organism evidence="6 7">
    <name type="scientific">Cohnella cholangitidis</name>
    <dbReference type="NCBI Taxonomy" id="2598458"/>
    <lineage>
        <taxon>Bacteria</taxon>
        <taxon>Bacillati</taxon>
        <taxon>Bacillota</taxon>
        <taxon>Bacilli</taxon>
        <taxon>Bacillales</taxon>
        <taxon>Paenibacillaceae</taxon>
        <taxon>Cohnella</taxon>
    </lineage>
</organism>
<dbReference type="KEGG" id="cchl:FPL14_27750"/>
<dbReference type="AlphaFoldDB" id="A0A7G5C5Q8"/>
<dbReference type="Proteomes" id="UP000515679">
    <property type="component" value="Chromosome"/>
</dbReference>
<dbReference type="PANTHER" id="PTHR30204:SF69">
    <property type="entry name" value="MERR-FAMILY TRANSCRIPTIONAL REGULATOR"/>
    <property type="match status" value="1"/>
</dbReference>
<dbReference type="SMART" id="SM00422">
    <property type="entry name" value="HTH_MERR"/>
    <property type="match status" value="1"/>
</dbReference>
<evidence type="ECO:0000256" key="3">
    <source>
        <dbReference type="ARBA" id="ARBA00023125"/>
    </source>
</evidence>
<evidence type="ECO:0000256" key="4">
    <source>
        <dbReference type="ARBA" id="ARBA00023163"/>
    </source>
</evidence>
<dbReference type="Pfam" id="PF13411">
    <property type="entry name" value="MerR_1"/>
    <property type="match status" value="1"/>
</dbReference>
<sequence length="136" mass="15838">MAYTISQIARESNVNIETVRYYEKRGLISKVARNESGYRIYTQDDVKDIQFIKRAQEIGFTLEEIREVLYLYKHDNERHASDMYQFALAKIQQIDQKIGQLQNFKSLLESVTDRPPSSLPLSKSQCPVIQKCTEGE</sequence>
<dbReference type="GO" id="GO:0003700">
    <property type="term" value="F:DNA-binding transcription factor activity"/>
    <property type="evidence" value="ECO:0007669"/>
    <property type="project" value="InterPro"/>
</dbReference>
<dbReference type="SUPFAM" id="SSF46955">
    <property type="entry name" value="Putative DNA-binding domain"/>
    <property type="match status" value="1"/>
</dbReference>
<dbReference type="GO" id="GO:0003677">
    <property type="term" value="F:DNA binding"/>
    <property type="evidence" value="ECO:0007669"/>
    <property type="project" value="UniProtKB-KW"/>
</dbReference>
<keyword evidence="7" id="KW-1185">Reference proteome</keyword>
<dbReference type="CDD" id="cd04770">
    <property type="entry name" value="HTH_HMRTR"/>
    <property type="match status" value="1"/>
</dbReference>
<evidence type="ECO:0000259" key="5">
    <source>
        <dbReference type="PROSITE" id="PS50937"/>
    </source>
</evidence>
<keyword evidence="3" id="KW-0238">DNA-binding</keyword>
<gene>
    <name evidence="6" type="ORF">FPL14_27750</name>
</gene>
<protein>
    <submittedName>
        <fullName evidence="6">Heavy metal-responsive transcriptional regulator</fullName>
    </submittedName>
</protein>
<dbReference type="InterPro" id="IPR047057">
    <property type="entry name" value="MerR_fam"/>
</dbReference>
<keyword evidence="4" id="KW-0804">Transcription</keyword>
<keyword evidence="1" id="KW-0678">Repressor</keyword>
<proteinExistence type="predicted"/>
<keyword evidence="2" id="KW-0805">Transcription regulation</keyword>
<evidence type="ECO:0000313" key="6">
    <source>
        <dbReference type="EMBL" id="QMV44542.1"/>
    </source>
</evidence>
<dbReference type="PROSITE" id="PS50937">
    <property type="entry name" value="HTH_MERR_2"/>
    <property type="match status" value="1"/>
</dbReference>
<dbReference type="InterPro" id="IPR000551">
    <property type="entry name" value="MerR-type_HTH_dom"/>
</dbReference>
<dbReference type="PROSITE" id="PS00552">
    <property type="entry name" value="HTH_MERR_1"/>
    <property type="match status" value="1"/>
</dbReference>
<dbReference type="RefSeq" id="WP_182300786.1">
    <property type="nucleotide sequence ID" value="NZ_CP041969.1"/>
</dbReference>
<evidence type="ECO:0000256" key="1">
    <source>
        <dbReference type="ARBA" id="ARBA00022491"/>
    </source>
</evidence>
<dbReference type="Gene3D" id="1.10.1660.10">
    <property type="match status" value="1"/>
</dbReference>
<evidence type="ECO:0000313" key="7">
    <source>
        <dbReference type="Proteomes" id="UP000515679"/>
    </source>
</evidence>
<name>A0A7G5C5Q8_9BACL</name>
<reference evidence="6 7" key="1">
    <citation type="submission" date="2019-07" db="EMBL/GenBank/DDBJ databases">
        <authorList>
            <person name="Kim J.K."/>
            <person name="Cheong H.-M."/>
            <person name="Choi Y."/>
            <person name="Hwang K.J."/>
            <person name="Lee S."/>
            <person name="Choi C."/>
        </authorList>
    </citation>
    <scope>NUCLEOTIDE SEQUENCE [LARGE SCALE GENOMIC DNA]</scope>
    <source>
        <strain evidence="6 7">KS 22</strain>
    </source>
</reference>